<dbReference type="EMBL" id="KF900938">
    <property type="protein sequence ID" value="AIF12141.1"/>
    <property type="molecule type" value="Genomic_DNA"/>
</dbReference>
<sequence length="427" mass="48761">MVFGWGKKKPEQQETDIVSREKQITLDEIPDIISEIRSIRERTIIAEVKSFRNKINLNRNTIQNIATDLESDSLNLDDMDTHLSRIVKRGKNDVISVIKKECNATLPEIDSFEDVKAFNLITSRLLKKIGDALGRQSNVIHIFAKKYAKKLKSDLTIMTDGNDEINAVIANYSELEDNSKQILDNISKREASAKSIIELHQQHEKTEKNMQDLKSTIEDNIKNIKNIKDGKQYVEFLENKKKIDSLSSEKSKIKNEIGLQFVKISRPLNKYVYVSALDKPQKKLLADLIDNPYDVLTETNKNDIAQILESVRKGIQSGSVSVKDVSKSISQIDETLPKLDNFIKQITMYDKSKNDIEEKLSNFDDEQLRLEESNLAKSQRDKLGAESKIKLLDSEITKTVESIPRHIKSIESILNQISAVQYKIKQS</sequence>
<evidence type="ECO:0000256" key="1">
    <source>
        <dbReference type="SAM" id="Coils"/>
    </source>
</evidence>
<accession>A0A075H6S6</accession>
<proteinExistence type="predicted"/>
<feature type="coiled-coil region" evidence="1">
    <location>
        <begin position="196"/>
        <end position="223"/>
    </location>
</feature>
<keyword evidence="1" id="KW-0175">Coiled coil</keyword>
<protein>
    <recommendedName>
        <fullName evidence="3">Exonuclease SbcC</fullName>
    </recommendedName>
</protein>
<evidence type="ECO:0000313" key="2">
    <source>
        <dbReference type="EMBL" id="AIF12141.1"/>
    </source>
</evidence>
<evidence type="ECO:0008006" key="3">
    <source>
        <dbReference type="Google" id="ProtNLM"/>
    </source>
</evidence>
<reference evidence="2" key="1">
    <citation type="journal article" date="2014" name="Genome Biol. Evol.">
        <title>Pangenome evidence for extensive interdomain horizontal transfer affecting lineage core and shell genes in uncultured planktonic thaumarchaeota and euryarchaeota.</title>
        <authorList>
            <person name="Deschamps P."/>
            <person name="Zivanovic Y."/>
            <person name="Moreira D."/>
            <person name="Rodriguez-Valera F."/>
            <person name="Lopez-Garcia P."/>
        </authorList>
    </citation>
    <scope>NUCLEOTIDE SEQUENCE</scope>
</reference>
<organism evidence="2">
    <name type="scientific">uncultured marine thaumarchaeote KM3_54_G03</name>
    <dbReference type="NCBI Taxonomy" id="1456192"/>
    <lineage>
        <taxon>Archaea</taxon>
        <taxon>Nitrososphaerota</taxon>
        <taxon>environmental samples</taxon>
    </lineage>
</organism>
<name>A0A075H6S6_9ARCH</name>
<dbReference type="AlphaFoldDB" id="A0A075H6S6"/>